<accession>A0A6P2YIE7</accession>
<dbReference type="AlphaFoldDB" id="A0A6P2YIE7"/>
<reference evidence="1 2" key="1">
    <citation type="submission" date="2019-09" db="EMBL/GenBank/DDBJ databases">
        <authorList>
            <person name="Depoorter E."/>
        </authorList>
    </citation>
    <scope>NUCLEOTIDE SEQUENCE [LARGE SCALE GENOMIC DNA]</scope>
    <source>
        <strain evidence="1">R-71171</strain>
    </source>
</reference>
<evidence type="ECO:0000313" key="1">
    <source>
        <dbReference type="EMBL" id="VWD22172.1"/>
    </source>
</evidence>
<dbReference type="Proteomes" id="UP000494182">
    <property type="component" value="Unassembled WGS sequence"/>
</dbReference>
<evidence type="ECO:0000313" key="2">
    <source>
        <dbReference type="Proteomes" id="UP000494182"/>
    </source>
</evidence>
<proteinExistence type="predicted"/>
<organism evidence="1 2">
    <name type="scientific">Burkholderia contaminans</name>
    <dbReference type="NCBI Taxonomy" id="488447"/>
    <lineage>
        <taxon>Bacteria</taxon>
        <taxon>Pseudomonadati</taxon>
        <taxon>Pseudomonadota</taxon>
        <taxon>Betaproteobacteria</taxon>
        <taxon>Burkholderiales</taxon>
        <taxon>Burkholderiaceae</taxon>
        <taxon>Burkholderia</taxon>
        <taxon>Burkholderia cepacia complex</taxon>
    </lineage>
</organism>
<gene>
    <name evidence="1" type="ORF">BCO71171_03301</name>
</gene>
<protein>
    <submittedName>
        <fullName evidence="1">Uncharacterized protein</fullName>
    </submittedName>
</protein>
<dbReference type="EMBL" id="CABVQT010000007">
    <property type="protein sequence ID" value="VWD22172.1"/>
    <property type="molecule type" value="Genomic_DNA"/>
</dbReference>
<sequence length="102" mass="10812">MPVAFVPLPTAVANWPVADVPWPNAEEAVLVADEPVPKAVEFDPLATVLLGELAPIAIAPALEAVGLWPATHEPKEPEPMAIEVELVELPPPALYPDVEHCA</sequence>
<name>A0A6P2YIE7_9BURK</name>